<evidence type="ECO:0000256" key="4">
    <source>
        <dbReference type="ARBA" id="ARBA00022452"/>
    </source>
</evidence>
<comment type="similarity">
    <text evidence="2 10 11">Belongs to the TonB-dependent receptor family.</text>
</comment>
<dbReference type="Proteomes" id="UP000285575">
    <property type="component" value="Unassembled WGS sequence"/>
</dbReference>
<evidence type="ECO:0000256" key="9">
    <source>
        <dbReference type="ARBA" id="ARBA00023237"/>
    </source>
</evidence>
<dbReference type="Gene3D" id="2.170.130.10">
    <property type="entry name" value="TonB-dependent receptor, plug domain"/>
    <property type="match status" value="1"/>
</dbReference>
<gene>
    <name evidence="15" type="ORF">EOE66_18595</name>
</gene>
<evidence type="ECO:0000256" key="2">
    <source>
        <dbReference type="ARBA" id="ARBA00009810"/>
    </source>
</evidence>
<dbReference type="InterPro" id="IPR010104">
    <property type="entry name" value="TonB_rcpt_bac"/>
</dbReference>
<comment type="subcellular location">
    <subcellularLocation>
        <location evidence="1 10">Cell outer membrane</location>
        <topology evidence="1 10">Multi-pass membrane protein</topology>
    </subcellularLocation>
</comment>
<dbReference type="InterPro" id="IPR012910">
    <property type="entry name" value="Plug_dom"/>
</dbReference>
<feature type="domain" description="TonB-dependent receptor-like beta-barrel" evidence="13">
    <location>
        <begin position="508"/>
        <end position="1025"/>
    </location>
</feature>
<proteinExistence type="inferred from homology"/>
<evidence type="ECO:0000259" key="14">
    <source>
        <dbReference type="Pfam" id="PF07715"/>
    </source>
</evidence>
<dbReference type="PANTHER" id="PTHR40980:SF3">
    <property type="entry name" value="TONB-DEPENDENT RECEPTOR-LIKE BETA-BARREL DOMAIN-CONTAINING PROTEIN"/>
    <property type="match status" value="1"/>
</dbReference>
<dbReference type="Pfam" id="PF00593">
    <property type="entry name" value="TonB_dep_Rec_b-barrel"/>
    <property type="match status" value="1"/>
</dbReference>
<dbReference type="NCBIfam" id="TIGR01782">
    <property type="entry name" value="TonB-Xanth-Caul"/>
    <property type="match status" value="1"/>
</dbReference>
<evidence type="ECO:0000313" key="16">
    <source>
        <dbReference type="Proteomes" id="UP000285575"/>
    </source>
</evidence>
<keyword evidence="4 10" id="KW-1134">Transmembrane beta strand</keyword>
<evidence type="ECO:0000313" key="15">
    <source>
        <dbReference type="EMBL" id="RVU43691.1"/>
    </source>
</evidence>
<evidence type="ECO:0000256" key="3">
    <source>
        <dbReference type="ARBA" id="ARBA00022448"/>
    </source>
</evidence>
<feature type="signal peptide" evidence="12">
    <location>
        <begin position="1"/>
        <end position="31"/>
    </location>
</feature>
<reference evidence="15 16" key="1">
    <citation type="submission" date="2019-01" db="EMBL/GenBank/DDBJ databases">
        <authorList>
            <person name="Chen W.-M."/>
        </authorList>
    </citation>
    <scope>NUCLEOTIDE SEQUENCE [LARGE SCALE GENOMIC DNA]</scope>
    <source>
        <strain evidence="15 16">KYPY4</strain>
    </source>
</reference>
<dbReference type="RefSeq" id="WP_128230249.1">
    <property type="nucleotide sequence ID" value="NZ_SACR01000006.1"/>
</dbReference>
<dbReference type="Pfam" id="PF07715">
    <property type="entry name" value="Plug"/>
    <property type="match status" value="1"/>
</dbReference>
<feature type="domain" description="TonB-dependent receptor plug" evidence="14">
    <location>
        <begin position="80"/>
        <end position="186"/>
    </location>
</feature>
<evidence type="ECO:0000256" key="10">
    <source>
        <dbReference type="PROSITE-ProRule" id="PRU01360"/>
    </source>
</evidence>
<keyword evidence="12" id="KW-0732">Signal</keyword>
<evidence type="ECO:0000259" key="13">
    <source>
        <dbReference type="Pfam" id="PF00593"/>
    </source>
</evidence>
<comment type="caution">
    <text evidence="15">The sequence shown here is derived from an EMBL/GenBank/DDBJ whole genome shotgun (WGS) entry which is preliminary data.</text>
</comment>
<feature type="chain" id="PRO_5019358564" evidence="12">
    <location>
        <begin position="32"/>
        <end position="1058"/>
    </location>
</feature>
<dbReference type="InterPro" id="IPR039426">
    <property type="entry name" value="TonB-dep_rcpt-like"/>
</dbReference>
<evidence type="ECO:0000256" key="5">
    <source>
        <dbReference type="ARBA" id="ARBA00022692"/>
    </source>
</evidence>
<evidence type="ECO:0000256" key="6">
    <source>
        <dbReference type="ARBA" id="ARBA00023077"/>
    </source>
</evidence>
<keyword evidence="16" id="KW-1185">Reference proteome</keyword>
<sequence>MHHHASAARTPRPHCIALAVSSLLIGATAFAQTAAPRPAAAASAPAAAARPAAAAAPAAGAQQVVVTGTRASIQGSIARKRTAATVSDSIVAEDIDQFPDKNVGEALSRVSGVQLTREFGEGSQVSIRGVEPDLNRVEINGASVLSTNGSAGRGAELRELAAELIKSIDVIKGSTADLTEGGVGGTVQISTRKPLDFNKTTVAVSLAAEQSTSRTGTQPRATLLLADRFFGNKLGLMANIVYDEVHTRNDYSRNTSWNFLRDWDLSPEKTVVSLNPAFAAVQTFAGCATAFAGTANATNRTNCERQWFDYAPRIARYGIWERDHKRSSAEFTLQYEFSKGFDAYISHQVNTQKQRLNDMNFGTDLLAISRLDAAGTLPTYNASGVPSGGTCPSVSATATPAGMVLENHHVTRYVVGTCAALANRGGQAAFSTAARNFALDIDSTYTTAGFNFRNERWRVDGLLVDSKSDYVAQSNNIVLTQNAPGLIVQLDSQRLPRFTFPTGFSPDDASSYVQAQLQWRPSSTANTERQGKLDFQYTLGDGFFNRLRFGAQGREGSSVQYGGGGYLASGGANLASTADDVNVRGANVNQTIVYDPFYTGTAQRPNDAQSFINGAFRTSYVNGATMRQLIESVRTRSPGTFFGGYNGISGLPSSWTAPSYDAAFKSGAFDTSAFNYDNVYSAIGSDGNVYPQIPVFDIKERIQAGYMRLDFGTEIAGLPLDGNLGIRYARTNVTSSGLFSDRVREASSPGSSTFTDRVRANTIVSIDNTYSDVLPSLNGTLQMMGGRLLLRSGYAKVMSRPALNLLAPNVTCTQGSGLAQFGGDGVDDCTAGNPDLKPYRATKYDLSLEFYPSRDTQLSAAVFRTDIDTYVRTGIRRPGIDFFGDGRLYDVTQPINGEGAQTTGVEIAGRTAFTFLPGWLKGFGVDVNFTRMNFKYAQGNELLNPLDDSVLPYPGLSRNAYNVGLWYDQGMVNARIAYHHRDKYYTGANDISGNPNFRDATGYLDAKLQLRLTKNFTLSFEGKNLTDQAELTYAGELSRPNELAWSGRRYYVSVSYKL</sequence>
<keyword evidence="6 11" id="KW-0798">TonB box</keyword>
<protein>
    <submittedName>
        <fullName evidence="15">TonB-dependent receptor</fullName>
    </submittedName>
</protein>
<keyword evidence="5 10" id="KW-0812">Transmembrane</keyword>
<dbReference type="EMBL" id="SACR01000006">
    <property type="protein sequence ID" value="RVU43691.1"/>
    <property type="molecule type" value="Genomic_DNA"/>
</dbReference>
<dbReference type="PANTHER" id="PTHR40980">
    <property type="entry name" value="PLUG DOMAIN-CONTAINING PROTEIN"/>
    <property type="match status" value="1"/>
</dbReference>
<dbReference type="AlphaFoldDB" id="A0A437RA88"/>
<keyword evidence="3 10" id="KW-0813">Transport</keyword>
<keyword evidence="7 10" id="KW-0472">Membrane</keyword>
<evidence type="ECO:0000256" key="12">
    <source>
        <dbReference type="SAM" id="SignalP"/>
    </source>
</evidence>
<dbReference type="Gene3D" id="2.40.170.20">
    <property type="entry name" value="TonB-dependent receptor, beta-barrel domain"/>
    <property type="match status" value="1"/>
</dbReference>
<evidence type="ECO:0000256" key="7">
    <source>
        <dbReference type="ARBA" id="ARBA00023136"/>
    </source>
</evidence>
<dbReference type="PROSITE" id="PS52016">
    <property type="entry name" value="TONB_DEPENDENT_REC_3"/>
    <property type="match status" value="1"/>
</dbReference>
<organism evidence="15 16">
    <name type="scientific">Rubrivivax rivuli</name>
    <dbReference type="NCBI Taxonomy" id="1862385"/>
    <lineage>
        <taxon>Bacteria</taxon>
        <taxon>Pseudomonadati</taxon>
        <taxon>Pseudomonadota</taxon>
        <taxon>Betaproteobacteria</taxon>
        <taxon>Burkholderiales</taxon>
        <taxon>Sphaerotilaceae</taxon>
        <taxon>Rubrivivax</taxon>
    </lineage>
</organism>
<keyword evidence="9 10" id="KW-0998">Cell outer membrane</keyword>
<dbReference type="InterPro" id="IPR036942">
    <property type="entry name" value="Beta-barrel_TonB_sf"/>
</dbReference>
<dbReference type="OrthoDB" id="8728630at2"/>
<keyword evidence="8 15" id="KW-0675">Receptor</keyword>
<evidence type="ECO:0000256" key="11">
    <source>
        <dbReference type="RuleBase" id="RU003357"/>
    </source>
</evidence>
<name>A0A437RA88_9BURK</name>
<dbReference type="InterPro" id="IPR000531">
    <property type="entry name" value="Beta-barrel_TonB"/>
</dbReference>
<dbReference type="InterPro" id="IPR037066">
    <property type="entry name" value="Plug_dom_sf"/>
</dbReference>
<evidence type="ECO:0000256" key="8">
    <source>
        <dbReference type="ARBA" id="ARBA00023170"/>
    </source>
</evidence>
<evidence type="ECO:0000256" key="1">
    <source>
        <dbReference type="ARBA" id="ARBA00004571"/>
    </source>
</evidence>
<accession>A0A437RA88</accession>
<dbReference type="GO" id="GO:0009279">
    <property type="term" value="C:cell outer membrane"/>
    <property type="evidence" value="ECO:0007669"/>
    <property type="project" value="UniProtKB-SubCell"/>
</dbReference>
<dbReference type="SUPFAM" id="SSF56935">
    <property type="entry name" value="Porins"/>
    <property type="match status" value="1"/>
</dbReference>